<evidence type="ECO:0000313" key="2">
    <source>
        <dbReference type="EMBL" id="RFU41767.1"/>
    </source>
</evidence>
<feature type="transmembrane region" description="Helical" evidence="1">
    <location>
        <begin position="7"/>
        <end position="22"/>
    </location>
</feature>
<evidence type="ECO:0000313" key="3">
    <source>
        <dbReference type="Proteomes" id="UP000261811"/>
    </source>
</evidence>
<dbReference type="AlphaFoldDB" id="A0A372JP18"/>
<keyword evidence="1" id="KW-0472">Membrane</keyword>
<dbReference type="EMBL" id="QURH01000189">
    <property type="protein sequence ID" value="RFU41767.1"/>
    <property type="molecule type" value="Genomic_DNA"/>
</dbReference>
<gene>
    <name evidence="2" type="ORF">DZF91_10105</name>
</gene>
<evidence type="ECO:0000256" key="1">
    <source>
        <dbReference type="SAM" id="Phobius"/>
    </source>
</evidence>
<dbReference type="RefSeq" id="WP_117357214.1">
    <property type="nucleotide sequence ID" value="NZ_QURH01000189.1"/>
</dbReference>
<feature type="transmembrane region" description="Helical" evidence="1">
    <location>
        <begin position="28"/>
        <end position="45"/>
    </location>
</feature>
<keyword evidence="1" id="KW-1133">Transmembrane helix</keyword>
<reference evidence="2 3" key="1">
    <citation type="submission" date="2018-08" db="EMBL/GenBank/DDBJ databases">
        <title>Actinomadura jelena sp. nov., a novel Actinomycete isolated from soil in Chad.</title>
        <authorList>
            <person name="Shi L."/>
        </authorList>
    </citation>
    <scope>NUCLEOTIDE SEQUENCE [LARGE SCALE GENOMIC DNA]</scope>
    <source>
        <strain evidence="2 3">NEAU-G17</strain>
    </source>
</reference>
<protein>
    <recommendedName>
        <fullName evidence="4">Integral membrane protein</fullName>
    </recommendedName>
</protein>
<evidence type="ECO:0008006" key="4">
    <source>
        <dbReference type="Google" id="ProtNLM"/>
    </source>
</evidence>
<accession>A0A372JP18</accession>
<comment type="caution">
    <text evidence="2">The sequence shown here is derived from an EMBL/GenBank/DDBJ whole genome shotgun (WGS) entry which is preliminary data.</text>
</comment>
<sequence length="63" mass="6791">MSSPAKIAIGGVIVAMVLWFFLPTWVVGLLVLAAIGVPVAGYLMLDPSQRRRVRAQGRKRLGS</sequence>
<dbReference type="Proteomes" id="UP000261811">
    <property type="component" value="Unassembled WGS sequence"/>
</dbReference>
<organism evidence="2 3">
    <name type="scientific">Actinomadura logoneensis</name>
    <dbReference type="NCBI Taxonomy" id="2293572"/>
    <lineage>
        <taxon>Bacteria</taxon>
        <taxon>Bacillati</taxon>
        <taxon>Actinomycetota</taxon>
        <taxon>Actinomycetes</taxon>
        <taxon>Streptosporangiales</taxon>
        <taxon>Thermomonosporaceae</taxon>
        <taxon>Actinomadura</taxon>
    </lineage>
</organism>
<name>A0A372JP18_9ACTN</name>
<keyword evidence="1" id="KW-0812">Transmembrane</keyword>
<proteinExistence type="predicted"/>
<keyword evidence="3" id="KW-1185">Reference proteome</keyword>